<feature type="transmembrane region" description="Helical" evidence="6">
    <location>
        <begin position="339"/>
        <end position="363"/>
    </location>
</feature>
<evidence type="ECO:0000256" key="2">
    <source>
        <dbReference type="ARBA" id="ARBA00022475"/>
    </source>
</evidence>
<dbReference type="PROSITE" id="PS50850">
    <property type="entry name" value="MFS"/>
    <property type="match status" value="1"/>
</dbReference>
<feature type="transmembrane region" description="Helical" evidence="6">
    <location>
        <begin position="87"/>
        <end position="106"/>
    </location>
</feature>
<dbReference type="PANTHER" id="PTHR43124">
    <property type="entry name" value="PURINE EFFLUX PUMP PBUE"/>
    <property type="match status" value="1"/>
</dbReference>
<keyword evidence="4 6" id="KW-1133">Transmembrane helix</keyword>
<dbReference type="GO" id="GO:0005886">
    <property type="term" value="C:plasma membrane"/>
    <property type="evidence" value="ECO:0007669"/>
    <property type="project" value="UniProtKB-SubCell"/>
</dbReference>
<feature type="transmembrane region" description="Helical" evidence="6">
    <location>
        <begin position="369"/>
        <end position="388"/>
    </location>
</feature>
<dbReference type="CDD" id="cd17324">
    <property type="entry name" value="MFS_NepI_like"/>
    <property type="match status" value="1"/>
</dbReference>
<organism evidence="8 9">
    <name type="scientific">Glycomyces sambucus</name>
    <dbReference type="NCBI Taxonomy" id="380244"/>
    <lineage>
        <taxon>Bacteria</taxon>
        <taxon>Bacillati</taxon>
        <taxon>Actinomycetota</taxon>
        <taxon>Actinomycetes</taxon>
        <taxon>Glycomycetales</taxon>
        <taxon>Glycomycetaceae</taxon>
        <taxon>Glycomyces</taxon>
    </lineage>
</organism>
<accession>A0A1G9IG70</accession>
<dbReference type="InterPro" id="IPR036259">
    <property type="entry name" value="MFS_trans_sf"/>
</dbReference>
<dbReference type="InterPro" id="IPR050189">
    <property type="entry name" value="MFS_Efflux_Transporters"/>
</dbReference>
<feature type="transmembrane region" description="Helical" evidence="6">
    <location>
        <begin position="306"/>
        <end position="327"/>
    </location>
</feature>
<dbReference type="Gene3D" id="1.20.1250.20">
    <property type="entry name" value="MFS general substrate transporter like domains"/>
    <property type="match status" value="1"/>
</dbReference>
<dbReference type="Pfam" id="PF07690">
    <property type="entry name" value="MFS_1"/>
    <property type="match status" value="1"/>
</dbReference>
<keyword evidence="5 6" id="KW-0472">Membrane</keyword>
<feature type="domain" description="Major facilitator superfamily (MFS) profile" evidence="7">
    <location>
        <begin position="21"/>
        <end position="390"/>
    </location>
</feature>
<feature type="transmembrane region" description="Helical" evidence="6">
    <location>
        <begin position="61"/>
        <end position="80"/>
    </location>
</feature>
<dbReference type="Proteomes" id="UP000198662">
    <property type="component" value="Unassembled WGS sequence"/>
</dbReference>
<feature type="transmembrane region" description="Helical" evidence="6">
    <location>
        <begin position="281"/>
        <end position="300"/>
    </location>
</feature>
<feature type="transmembrane region" description="Helical" evidence="6">
    <location>
        <begin position="21"/>
        <end position="41"/>
    </location>
</feature>
<evidence type="ECO:0000256" key="3">
    <source>
        <dbReference type="ARBA" id="ARBA00022692"/>
    </source>
</evidence>
<protein>
    <submittedName>
        <fullName evidence="8">Predicted arabinose efflux permease, MFS family</fullName>
    </submittedName>
</protein>
<dbReference type="RefSeq" id="WP_091051027.1">
    <property type="nucleotide sequence ID" value="NZ_FNGF01000004.1"/>
</dbReference>
<feature type="transmembrane region" description="Helical" evidence="6">
    <location>
        <begin position="112"/>
        <end position="133"/>
    </location>
</feature>
<keyword evidence="2" id="KW-1003">Cell membrane</keyword>
<evidence type="ECO:0000256" key="6">
    <source>
        <dbReference type="SAM" id="Phobius"/>
    </source>
</evidence>
<reference evidence="9" key="1">
    <citation type="submission" date="2016-10" db="EMBL/GenBank/DDBJ databases">
        <authorList>
            <person name="Varghese N."/>
            <person name="Submissions S."/>
        </authorList>
    </citation>
    <scope>NUCLEOTIDE SEQUENCE [LARGE SCALE GENOMIC DNA]</scope>
    <source>
        <strain evidence="9">CGMCC 4.3147</strain>
    </source>
</reference>
<keyword evidence="9" id="KW-1185">Reference proteome</keyword>
<evidence type="ECO:0000313" key="8">
    <source>
        <dbReference type="EMBL" id="SDL24112.1"/>
    </source>
</evidence>
<feature type="transmembrane region" description="Helical" evidence="6">
    <location>
        <begin position="177"/>
        <end position="196"/>
    </location>
</feature>
<evidence type="ECO:0000256" key="5">
    <source>
        <dbReference type="ARBA" id="ARBA00023136"/>
    </source>
</evidence>
<comment type="subcellular location">
    <subcellularLocation>
        <location evidence="1">Cell membrane</location>
        <topology evidence="1">Multi-pass membrane protein</topology>
    </subcellularLocation>
</comment>
<sequence>MSQTTLSPSGAPPRERLPVSGLLALSTAVFITVITESLPAGLLPGMRASLGVGEAAMGQAVTVYAIGTALTVIPLSALTAGWGRRPVLLLAMAGFVAANTVTAVSTDYLLTMGARFVAGMAAGLSWALMVGYARRLAPKGMEGRAIAIVMAGIPLALALGVPAGTFIGGFLGWRESFGVMSALAVLSIVWITLAVPDFPGQRSGQRTPVARAVAIPGVAAVLAVIAAYVVAFNVLYTYIAAFLERFGMGGAVDRVLLVFGVASIASIWITGAQIDRRLRRLTIGAAVLTAAAATLLAVAAESPVLVYVAVALWGLGHGGVPTLLQTAAGQAGAKAADTVQAVVVTLWNAATAAGGALGGLLLVQFGPLSLAWTVAVLGVPVLLVALGARRHAFPSASGSPSSPASSALP</sequence>
<dbReference type="AlphaFoldDB" id="A0A1G9IG70"/>
<proteinExistence type="predicted"/>
<dbReference type="OrthoDB" id="2810795at2"/>
<evidence type="ECO:0000256" key="1">
    <source>
        <dbReference type="ARBA" id="ARBA00004651"/>
    </source>
</evidence>
<dbReference type="SUPFAM" id="SSF103473">
    <property type="entry name" value="MFS general substrate transporter"/>
    <property type="match status" value="1"/>
</dbReference>
<feature type="transmembrane region" description="Helical" evidence="6">
    <location>
        <begin position="217"/>
        <end position="239"/>
    </location>
</feature>
<feature type="transmembrane region" description="Helical" evidence="6">
    <location>
        <begin position="251"/>
        <end position="269"/>
    </location>
</feature>
<keyword evidence="3 6" id="KW-0812">Transmembrane</keyword>
<feature type="transmembrane region" description="Helical" evidence="6">
    <location>
        <begin position="145"/>
        <end position="171"/>
    </location>
</feature>
<dbReference type="GO" id="GO:0022857">
    <property type="term" value="F:transmembrane transporter activity"/>
    <property type="evidence" value="ECO:0007669"/>
    <property type="project" value="InterPro"/>
</dbReference>
<evidence type="ECO:0000259" key="7">
    <source>
        <dbReference type="PROSITE" id="PS50850"/>
    </source>
</evidence>
<dbReference type="EMBL" id="FNGF01000004">
    <property type="protein sequence ID" value="SDL24112.1"/>
    <property type="molecule type" value="Genomic_DNA"/>
</dbReference>
<dbReference type="InterPro" id="IPR011701">
    <property type="entry name" value="MFS"/>
</dbReference>
<dbReference type="PANTHER" id="PTHR43124:SF3">
    <property type="entry name" value="CHLORAMPHENICOL EFFLUX PUMP RV0191"/>
    <property type="match status" value="1"/>
</dbReference>
<dbReference type="STRING" id="380244.SAMN05216298_3226"/>
<dbReference type="InterPro" id="IPR020846">
    <property type="entry name" value="MFS_dom"/>
</dbReference>
<name>A0A1G9IG70_9ACTN</name>
<evidence type="ECO:0000313" key="9">
    <source>
        <dbReference type="Proteomes" id="UP000198662"/>
    </source>
</evidence>
<gene>
    <name evidence="8" type="ORF">SAMN05216298_3226</name>
</gene>
<evidence type="ECO:0000256" key="4">
    <source>
        <dbReference type="ARBA" id="ARBA00022989"/>
    </source>
</evidence>